<feature type="region of interest" description="Disordered" evidence="1">
    <location>
        <begin position="321"/>
        <end position="372"/>
    </location>
</feature>
<dbReference type="GO" id="GO:0010343">
    <property type="term" value="P:singlet oxygen-mediated programmed cell death"/>
    <property type="evidence" value="ECO:0007669"/>
    <property type="project" value="InterPro"/>
</dbReference>
<feature type="region of interest" description="Disordered" evidence="1">
    <location>
        <begin position="421"/>
        <end position="466"/>
    </location>
</feature>
<dbReference type="PANTHER" id="PTHR33917:SF2">
    <property type="entry name" value="PROTEIN EXECUTER 2, CHLOROPLASTIC"/>
    <property type="match status" value="1"/>
</dbReference>
<dbReference type="Pfam" id="PF12014">
    <property type="entry name" value="Cyclin_D1_bind"/>
    <property type="match status" value="1"/>
</dbReference>
<evidence type="ECO:0000313" key="3">
    <source>
        <dbReference type="Proteomes" id="UP001055439"/>
    </source>
</evidence>
<sequence length="727" mass="80159">MSMTNSWAAAAPPPPGPLLRPPKLEPSSRELHFLSLAASSPRRPALRRNRGPPALFCQRGDFASNNTTSGGGGGICSDWDWNRWNQHFSETDQAESFSSLLKPRRVVAPERCPEEKPWALFCQRGDFASNNTTSGGGCSLSAPIGIGTVGTNISPRPTRPRAFPLFSRETLEFKMGNPEPNPYFEKTKFQLEEAVEREDFLEAAKLKAAIAEATSKDTVAEVMSELKYAIEEERYHDASRLCMLAGSGLVGWWAGGAKDSGDPFGRIVRITPAVGRYIAKSYSPRQLLSGSSGTPLFEIFLVKDDDGKFLTQVVALQPVKETSTLSTSSPSRGIDDTPKSPSLKSSIKVSPTTDEIGSDSSKDSEEENKEDAAKIRNVDNVISKDSDEEGLKSIINFFKERIPGFNVSLANNSVQEEIKMDAGSSEQLVQEDDEKDGSPEYSINDESKSENSQGEMLPDGEDADSANKSKNMAVKLFVGGVLHNKDDSMTKSYKRIPAEMIDVDKGSFTLYLPGRSTDPHIVERKPEKIRVAAVANQSASDLMPSDVANAFFSSDKAISKVSEEVREVIRLAISHAQRRNKLKLLFLIESLLTIKAWILLMVQRKYGHWNGTDELGSDIEFFDLLSTGRFASDFPCEQVTFRAKIGKGSRRSNRGMYPEELGVVASYKGQGRIAEPGFKNPQWVDGELLQFNGKGLGPYFRGTELGFLYVVPEQKFLVLFERLKLPN</sequence>
<keyword evidence="3" id="KW-1185">Reference proteome</keyword>
<feature type="compositionally biased region" description="Polar residues" evidence="1">
    <location>
        <begin position="339"/>
        <end position="355"/>
    </location>
</feature>
<proteinExistence type="predicted"/>
<feature type="compositionally biased region" description="Polar residues" evidence="1">
    <location>
        <begin position="321"/>
        <end position="331"/>
    </location>
</feature>
<accession>A0A9E7I9Z7</accession>
<dbReference type="InterPro" id="IPR044680">
    <property type="entry name" value="EX1/2"/>
</dbReference>
<evidence type="ECO:0000313" key="2">
    <source>
        <dbReference type="EMBL" id="URE49135.1"/>
    </source>
</evidence>
<feature type="compositionally biased region" description="Pro residues" evidence="1">
    <location>
        <begin position="11"/>
        <end position="20"/>
    </location>
</feature>
<gene>
    <name evidence="2" type="ORF">MUK42_15336</name>
</gene>
<dbReference type="EMBL" id="CP097511">
    <property type="protein sequence ID" value="URE49135.1"/>
    <property type="molecule type" value="Genomic_DNA"/>
</dbReference>
<dbReference type="OrthoDB" id="722566at2759"/>
<evidence type="ECO:0008006" key="4">
    <source>
        <dbReference type="Google" id="ProtNLM"/>
    </source>
</evidence>
<dbReference type="GO" id="GO:0042651">
    <property type="term" value="C:thylakoid membrane"/>
    <property type="evidence" value="ECO:0007669"/>
    <property type="project" value="TreeGrafter"/>
</dbReference>
<evidence type="ECO:0000256" key="1">
    <source>
        <dbReference type="SAM" id="MobiDB-lite"/>
    </source>
</evidence>
<dbReference type="PANTHER" id="PTHR33917">
    <property type="entry name" value="PROTEIN EXECUTER 1, CHLOROPLASTIC"/>
    <property type="match status" value="1"/>
</dbReference>
<dbReference type="Proteomes" id="UP001055439">
    <property type="component" value="Chromosome 9"/>
</dbReference>
<name>A0A9E7I9Z7_9LILI</name>
<organism evidence="2 3">
    <name type="scientific">Musa troglodytarum</name>
    <name type="common">fe'i banana</name>
    <dbReference type="NCBI Taxonomy" id="320322"/>
    <lineage>
        <taxon>Eukaryota</taxon>
        <taxon>Viridiplantae</taxon>
        <taxon>Streptophyta</taxon>
        <taxon>Embryophyta</taxon>
        <taxon>Tracheophyta</taxon>
        <taxon>Spermatophyta</taxon>
        <taxon>Magnoliopsida</taxon>
        <taxon>Liliopsida</taxon>
        <taxon>Zingiberales</taxon>
        <taxon>Musaceae</taxon>
        <taxon>Musa</taxon>
    </lineage>
</organism>
<dbReference type="AlphaFoldDB" id="A0A9E7I9Z7"/>
<reference evidence="2" key="1">
    <citation type="submission" date="2022-05" db="EMBL/GenBank/DDBJ databases">
        <title>The Musa troglodytarum L. genome provides insights into the mechanism of non-climacteric behaviour and enrichment of carotenoids.</title>
        <authorList>
            <person name="Wang J."/>
        </authorList>
    </citation>
    <scope>NUCLEOTIDE SEQUENCE</scope>
    <source>
        <tissue evidence="2">Leaf</tissue>
    </source>
</reference>
<feature type="region of interest" description="Disordered" evidence="1">
    <location>
        <begin position="1"/>
        <end position="25"/>
    </location>
</feature>
<protein>
    <recommendedName>
        <fullName evidence="4">Protein EXECUTER 2, chloroplastic</fullName>
    </recommendedName>
</protein>